<feature type="domain" description="Methylated-DNA-[protein]-cysteine S-methyltransferase DNA binding" evidence="9">
    <location>
        <begin position="67"/>
        <end position="146"/>
    </location>
</feature>
<dbReference type="InterPro" id="IPR014048">
    <property type="entry name" value="MethylDNA_cys_MeTrfase_DNA-bd"/>
</dbReference>
<evidence type="ECO:0000259" key="9">
    <source>
        <dbReference type="Pfam" id="PF01035"/>
    </source>
</evidence>
<dbReference type="SUPFAM" id="SSF46767">
    <property type="entry name" value="Methylated DNA-protein cysteine methyltransferase, C-terminal domain"/>
    <property type="match status" value="1"/>
</dbReference>
<feature type="active site" description="Nucleophile; methyl group acceptor" evidence="8">
    <location>
        <position position="116"/>
    </location>
</feature>
<dbReference type="Pfam" id="PF02870">
    <property type="entry name" value="Methyltransf_1N"/>
    <property type="match status" value="1"/>
</dbReference>
<accession>A0ABT3P153</accession>
<dbReference type="GO" id="GO:0032259">
    <property type="term" value="P:methylation"/>
    <property type="evidence" value="ECO:0007669"/>
    <property type="project" value="UniProtKB-KW"/>
</dbReference>
<dbReference type="EMBL" id="JAPFQI010000027">
    <property type="protein sequence ID" value="MCW8088137.1"/>
    <property type="molecule type" value="Genomic_DNA"/>
</dbReference>
<evidence type="ECO:0000256" key="6">
    <source>
        <dbReference type="ARBA" id="ARBA00023204"/>
    </source>
</evidence>
<evidence type="ECO:0000256" key="5">
    <source>
        <dbReference type="ARBA" id="ARBA00022763"/>
    </source>
</evidence>
<evidence type="ECO:0000259" key="10">
    <source>
        <dbReference type="Pfam" id="PF02870"/>
    </source>
</evidence>
<evidence type="ECO:0000256" key="4">
    <source>
        <dbReference type="ARBA" id="ARBA00022679"/>
    </source>
</evidence>
<comment type="function">
    <text evidence="8">Involved in the cellular defense against the biological effects of O6-methylguanine (O6-MeG) and O4-methylthymine (O4-MeT) in DNA. Repairs the methylated nucleobase in DNA by stoichiometrically transferring the methyl group to a cysteine residue in the enzyme. This is a suicide reaction: the enzyme is irreversibly inactivated.</text>
</comment>
<keyword evidence="2 8" id="KW-0963">Cytoplasm</keyword>
<comment type="miscellaneous">
    <text evidence="8">This enzyme catalyzes only one turnover and therefore is not strictly catalytic. According to one definition, an enzyme is a biocatalyst that acts repeatedly and over many reaction cycles.</text>
</comment>
<protein>
    <recommendedName>
        <fullName evidence="8">Methylated-DNA--protein-cysteine methyltransferase</fullName>
        <ecNumber evidence="8">2.1.1.63</ecNumber>
    </recommendedName>
    <alternativeName>
        <fullName evidence="8">6-O-methylguanine-DNA methyltransferase</fullName>
        <shortName evidence="8">MGMT</shortName>
    </alternativeName>
    <alternativeName>
        <fullName evidence="8">O-6-methylguanine-DNA-alkyltransferase</fullName>
    </alternativeName>
</protein>
<dbReference type="NCBIfam" id="TIGR00589">
    <property type="entry name" value="ogt"/>
    <property type="match status" value="1"/>
</dbReference>
<evidence type="ECO:0000256" key="3">
    <source>
        <dbReference type="ARBA" id="ARBA00022603"/>
    </source>
</evidence>
<dbReference type="HAMAP" id="MF_00772">
    <property type="entry name" value="OGT"/>
    <property type="match status" value="1"/>
</dbReference>
<evidence type="ECO:0000256" key="1">
    <source>
        <dbReference type="ARBA" id="ARBA00001286"/>
    </source>
</evidence>
<proteinExistence type="inferred from homology"/>
<organism evidence="11 12">
    <name type="scientific">Sabulicella glaciei</name>
    <dbReference type="NCBI Taxonomy" id="2984948"/>
    <lineage>
        <taxon>Bacteria</taxon>
        <taxon>Pseudomonadati</taxon>
        <taxon>Pseudomonadota</taxon>
        <taxon>Alphaproteobacteria</taxon>
        <taxon>Acetobacterales</taxon>
        <taxon>Acetobacteraceae</taxon>
        <taxon>Sabulicella</taxon>
    </lineage>
</organism>
<keyword evidence="5 8" id="KW-0227">DNA damage</keyword>
<evidence type="ECO:0000256" key="8">
    <source>
        <dbReference type="HAMAP-Rule" id="MF_00772"/>
    </source>
</evidence>
<dbReference type="InterPro" id="IPR036388">
    <property type="entry name" value="WH-like_DNA-bd_sf"/>
</dbReference>
<dbReference type="Proteomes" id="UP001526430">
    <property type="component" value="Unassembled WGS sequence"/>
</dbReference>
<keyword evidence="4 8" id="KW-0808">Transferase</keyword>
<dbReference type="InterPro" id="IPR036631">
    <property type="entry name" value="MGMT_N_sf"/>
</dbReference>
<dbReference type="Gene3D" id="3.30.160.70">
    <property type="entry name" value="Methylated DNA-protein cysteine methyltransferase domain"/>
    <property type="match status" value="1"/>
</dbReference>
<comment type="catalytic activity">
    <reaction evidence="1 8">
        <text>a 4-O-methyl-thymidine in DNA + L-cysteinyl-[protein] = a thymidine in DNA + S-methyl-L-cysteinyl-[protein]</text>
        <dbReference type="Rhea" id="RHEA:53428"/>
        <dbReference type="Rhea" id="RHEA-COMP:10131"/>
        <dbReference type="Rhea" id="RHEA-COMP:10132"/>
        <dbReference type="Rhea" id="RHEA-COMP:13555"/>
        <dbReference type="Rhea" id="RHEA-COMP:13556"/>
        <dbReference type="ChEBI" id="CHEBI:29950"/>
        <dbReference type="ChEBI" id="CHEBI:82612"/>
        <dbReference type="ChEBI" id="CHEBI:137386"/>
        <dbReference type="ChEBI" id="CHEBI:137387"/>
        <dbReference type="EC" id="2.1.1.63"/>
    </reaction>
</comment>
<reference evidence="11 12" key="1">
    <citation type="submission" date="2022-10" db="EMBL/GenBank/DDBJ databases">
        <title>Roseococcus glaciei nov., sp. nov., isolated from glacier.</title>
        <authorList>
            <person name="Liu Q."/>
            <person name="Xin Y.-H."/>
        </authorList>
    </citation>
    <scope>NUCLEOTIDE SEQUENCE [LARGE SCALE GENOMIC DNA]</scope>
    <source>
        <strain evidence="11 12">MDT2-1-1</strain>
    </source>
</reference>
<evidence type="ECO:0000256" key="2">
    <source>
        <dbReference type="ARBA" id="ARBA00022490"/>
    </source>
</evidence>
<dbReference type="RefSeq" id="WP_301592339.1">
    <property type="nucleotide sequence ID" value="NZ_JAPFQI010000027.1"/>
</dbReference>
<keyword evidence="6 8" id="KW-0234">DNA repair</keyword>
<dbReference type="PROSITE" id="PS00374">
    <property type="entry name" value="MGMT"/>
    <property type="match status" value="1"/>
</dbReference>
<comment type="catalytic activity">
    <reaction evidence="7 8">
        <text>a 6-O-methyl-2'-deoxyguanosine in DNA + L-cysteinyl-[protein] = S-methyl-L-cysteinyl-[protein] + a 2'-deoxyguanosine in DNA</text>
        <dbReference type="Rhea" id="RHEA:24000"/>
        <dbReference type="Rhea" id="RHEA-COMP:10131"/>
        <dbReference type="Rhea" id="RHEA-COMP:10132"/>
        <dbReference type="Rhea" id="RHEA-COMP:11367"/>
        <dbReference type="Rhea" id="RHEA-COMP:11368"/>
        <dbReference type="ChEBI" id="CHEBI:29950"/>
        <dbReference type="ChEBI" id="CHEBI:82612"/>
        <dbReference type="ChEBI" id="CHEBI:85445"/>
        <dbReference type="ChEBI" id="CHEBI:85448"/>
        <dbReference type="EC" id="2.1.1.63"/>
    </reaction>
</comment>
<comment type="subcellular location">
    <subcellularLocation>
        <location evidence="8">Cytoplasm</location>
    </subcellularLocation>
</comment>
<comment type="caution">
    <text evidence="11">The sequence shown here is derived from an EMBL/GenBank/DDBJ whole genome shotgun (WGS) entry which is preliminary data.</text>
</comment>
<evidence type="ECO:0000256" key="7">
    <source>
        <dbReference type="ARBA" id="ARBA00049348"/>
    </source>
</evidence>
<dbReference type="InterPro" id="IPR023546">
    <property type="entry name" value="MGMT"/>
</dbReference>
<sequence length="157" mass="16687">MPQLSLHTPLGEITVTEEEGAIVALDWGRGRDQEATPLLEAARDQLHAYFDGERTSFQLPLAPHGTAFQRRVWAALCRIPSGTTCSYLEVAREVGSAPRAVGQANGRNPIPIIIPCHRVIAADGGAGGYSGDGGLDTKRFLLALEAQSLSITRGTPA</sequence>
<gene>
    <name evidence="11" type="ORF">OF850_21305</name>
</gene>
<dbReference type="PANTHER" id="PTHR10815:SF13">
    <property type="entry name" value="METHYLATED-DNA--PROTEIN-CYSTEINE METHYLTRANSFERASE"/>
    <property type="match status" value="1"/>
</dbReference>
<dbReference type="Gene3D" id="1.10.10.10">
    <property type="entry name" value="Winged helix-like DNA-binding domain superfamily/Winged helix DNA-binding domain"/>
    <property type="match status" value="1"/>
</dbReference>
<comment type="similarity">
    <text evidence="8">Belongs to the MGMT family.</text>
</comment>
<dbReference type="InterPro" id="IPR001497">
    <property type="entry name" value="MethylDNA_cys_MeTrfase_AS"/>
</dbReference>
<dbReference type="InterPro" id="IPR036217">
    <property type="entry name" value="MethylDNA_cys_MeTrfase_DNAb"/>
</dbReference>
<dbReference type="GO" id="GO:0003908">
    <property type="term" value="F:methylated-DNA-[protein]-cysteine S-methyltransferase activity"/>
    <property type="evidence" value="ECO:0007669"/>
    <property type="project" value="UniProtKB-EC"/>
</dbReference>
<keyword evidence="3 8" id="KW-0489">Methyltransferase</keyword>
<dbReference type="SUPFAM" id="SSF53155">
    <property type="entry name" value="Methylated DNA-protein cysteine methyltransferase domain"/>
    <property type="match status" value="1"/>
</dbReference>
<dbReference type="CDD" id="cd06445">
    <property type="entry name" value="ATase"/>
    <property type="match status" value="1"/>
</dbReference>
<dbReference type="Pfam" id="PF01035">
    <property type="entry name" value="DNA_binding_1"/>
    <property type="match status" value="1"/>
</dbReference>
<feature type="domain" description="Methylguanine DNA methyltransferase ribonuclease-like" evidence="10">
    <location>
        <begin position="6"/>
        <end position="63"/>
    </location>
</feature>
<evidence type="ECO:0000313" key="12">
    <source>
        <dbReference type="Proteomes" id="UP001526430"/>
    </source>
</evidence>
<dbReference type="EC" id="2.1.1.63" evidence="8"/>
<keyword evidence="12" id="KW-1185">Reference proteome</keyword>
<evidence type="ECO:0000313" key="11">
    <source>
        <dbReference type="EMBL" id="MCW8088137.1"/>
    </source>
</evidence>
<dbReference type="PANTHER" id="PTHR10815">
    <property type="entry name" value="METHYLATED-DNA--PROTEIN-CYSTEINE METHYLTRANSFERASE"/>
    <property type="match status" value="1"/>
</dbReference>
<dbReference type="InterPro" id="IPR008332">
    <property type="entry name" value="MethylG_MeTrfase_N"/>
</dbReference>
<name>A0ABT3P153_9PROT</name>